<feature type="chain" id="PRO_5015642161" evidence="2">
    <location>
        <begin position="25"/>
        <end position="296"/>
    </location>
</feature>
<evidence type="ECO:0000259" key="3">
    <source>
        <dbReference type="Pfam" id="PF01464"/>
    </source>
</evidence>
<evidence type="ECO:0000256" key="1">
    <source>
        <dbReference type="ARBA" id="ARBA00007734"/>
    </source>
</evidence>
<dbReference type="InterPro" id="IPR011990">
    <property type="entry name" value="TPR-like_helical_dom_sf"/>
</dbReference>
<dbReference type="AlphaFoldDB" id="A0A2S9GTC0"/>
<dbReference type="SMART" id="SM00671">
    <property type="entry name" value="SEL1"/>
    <property type="match status" value="2"/>
</dbReference>
<feature type="signal peptide" evidence="2">
    <location>
        <begin position="1"/>
        <end position="24"/>
    </location>
</feature>
<comment type="similarity">
    <text evidence="1">Belongs to the transglycosylase Slt family.</text>
</comment>
<dbReference type="InterPro" id="IPR006597">
    <property type="entry name" value="Sel1-like"/>
</dbReference>
<sequence>MASLKYVCLLVYCSTFAIGSSAFAGHVELLLSTDDNIPTEAMVLTKLARQYENAEGIPRDYAFALELYCQAAKLGYADAQYALGWMYANGRGVARDDDVAALLFHTAAQQGHVQAKTMTHYVRSGTIKLPACKSEEISKVVEQQAVLLEKQFPRGQVFDLVEKLSPLYRIDPNLVLAIISVESGFNAHAVSPKNAQGLMQLLPETAQRFGVKDSFNIEQNLKGGIAYLQWLLAYFKGNVVLVAAAYNAGEKAVEKYRGVPPYPETVDYVKRITGLYPKPSHPFQRHIVEASAVVMR</sequence>
<gene>
    <name evidence="4" type="ORF">S2091_4347</name>
</gene>
<dbReference type="CDD" id="cd00254">
    <property type="entry name" value="LT-like"/>
    <property type="match status" value="1"/>
</dbReference>
<accession>A0A2S9GTC0</accession>
<dbReference type="InterPro" id="IPR008258">
    <property type="entry name" value="Transglycosylase_SLT_dom_1"/>
</dbReference>
<name>A0A2S9GTC0_9BURK</name>
<dbReference type="Pfam" id="PF01464">
    <property type="entry name" value="SLT"/>
    <property type="match status" value="1"/>
</dbReference>
<dbReference type="OrthoDB" id="9815002at2"/>
<dbReference type="GO" id="GO:0000270">
    <property type="term" value="P:peptidoglycan metabolic process"/>
    <property type="evidence" value="ECO:0007669"/>
    <property type="project" value="InterPro"/>
</dbReference>
<dbReference type="Gene3D" id="1.10.530.10">
    <property type="match status" value="1"/>
</dbReference>
<keyword evidence="5" id="KW-1185">Reference proteome</keyword>
<organism evidence="4 5">
    <name type="scientific">Solimicrobium silvestre</name>
    <dbReference type="NCBI Taxonomy" id="2099400"/>
    <lineage>
        <taxon>Bacteria</taxon>
        <taxon>Pseudomonadati</taxon>
        <taxon>Pseudomonadota</taxon>
        <taxon>Betaproteobacteria</taxon>
        <taxon>Burkholderiales</taxon>
        <taxon>Oxalobacteraceae</taxon>
        <taxon>Solimicrobium</taxon>
    </lineage>
</organism>
<keyword evidence="2" id="KW-0732">Signal</keyword>
<evidence type="ECO:0000313" key="5">
    <source>
        <dbReference type="Proteomes" id="UP000237839"/>
    </source>
</evidence>
<dbReference type="PANTHER" id="PTHR37423">
    <property type="entry name" value="SOLUBLE LYTIC MUREIN TRANSGLYCOSYLASE-RELATED"/>
    <property type="match status" value="1"/>
</dbReference>
<dbReference type="SUPFAM" id="SSF53955">
    <property type="entry name" value="Lysozyme-like"/>
    <property type="match status" value="1"/>
</dbReference>
<dbReference type="Pfam" id="PF08238">
    <property type="entry name" value="Sel1"/>
    <property type="match status" value="2"/>
</dbReference>
<comment type="caution">
    <text evidence="4">The sequence shown here is derived from an EMBL/GenBank/DDBJ whole genome shotgun (WGS) entry which is preliminary data.</text>
</comment>
<dbReference type="Proteomes" id="UP000237839">
    <property type="component" value="Unassembled WGS sequence"/>
</dbReference>
<dbReference type="SUPFAM" id="SSF81901">
    <property type="entry name" value="HCP-like"/>
    <property type="match status" value="1"/>
</dbReference>
<reference evidence="4 5" key="1">
    <citation type="submission" date="2018-02" db="EMBL/GenBank/DDBJ databases">
        <title>Solimicrobium silvestre gen. nov., sp. nov., isolated from alpine forest soil.</title>
        <authorList>
            <person name="Margesin R."/>
            <person name="Albuquerque L."/>
            <person name="Zhang D.-C."/>
            <person name="Froufe H.J.C."/>
            <person name="Severino R."/>
            <person name="Roxo I."/>
            <person name="Egas C."/>
            <person name="Da Costa M.S."/>
        </authorList>
    </citation>
    <scope>NUCLEOTIDE SEQUENCE [LARGE SCALE GENOMIC DNA]</scope>
    <source>
        <strain evidence="4 5">S20-91</strain>
    </source>
</reference>
<dbReference type="GO" id="GO:0008933">
    <property type="term" value="F:peptidoglycan lytic transglycosylase activity"/>
    <property type="evidence" value="ECO:0007669"/>
    <property type="project" value="InterPro"/>
</dbReference>
<protein>
    <submittedName>
        <fullName evidence="4">Transglycosylase SLT domain</fullName>
    </submittedName>
</protein>
<feature type="domain" description="Transglycosylase SLT" evidence="3">
    <location>
        <begin position="163"/>
        <end position="257"/>
    </location>
</feature>
<dbReference type="InterPro" id="IPR000189">
    <property type="entry name" value="Transglyc_AS"/>
</dbReference>
<dbReference type="PANTHER" id="PTHR37423:SF2">
    <property type="entry name" value="MEMBRANE-BOUND LYTIC MUREIN TRANSGLYCOSYLASE C"/>
    <property type="match status" value="1"/>
</dbReference>
<evidence type="ECO:0000313" key="4">
    <source>
        <dbReference type="EMBL" id="PRC90946.1"/>
    </source>
</evidence>
<dbReference type="PROSITE" id="PS00922">
    <property type="entry name" value="TRANSGLYCOSYLASE"/>
    <property type="match status" value="1"/>
</dbReference>
<dbReference type="Gene3D" id="1.25.40.10">
    <property type="entry name" value="Tetratricopeptide repeat domain"/>
    <property type="match status" value="1"/>
</dbReference>
<dbReference type="GO" id="GO:0016020">
    <property type="term" value="C:membrane"/>
    <property type="evidence" value="ECO:0007669"/>
    <property type="project" value="InterPro"/>
</dbReference>
<proteinExistence type="inferred from homology"/>
<evidence type="ECO:0000256" key="2">
    <source>
        <dbReference type="SAM" id="SignalP"/>
    </source>
</evidence>
<dbReference type="EMBL" id="PUGF01000032">
    <property type="protein sequence ID" value="PRC90946.1"/>
    <property type="molecule type" value="Genomic_DNA"/>
</dbReference>
<dbReference type="RefSeq" id="WP_105534076.1">
    <property type="nucleotide sequence ID" value="NZ_PUGF01000032.1"/>
</dbReference>
<dbReference type="InterPro" id="IPR023346">
    <property type="entry name" value="Lysozyme-like_dom_sf"/>
</dbReference>